<organism evidence="1 2">
    <name type="scientific">Marivita lacus</name>
    <dbReference type="NCBI Taxonomy" id="1323742"/>
    <lineage>
        <taxon>Bacteria</taxon>
        <taxon>Pseudomonadati</taxon>
        <taxon>Pseudomonadota</taxon>
        <taxon>Alphaproteobacteria</taxon>
        <taxon>Rhodobacterales</taxon>
        <taxon>Roseobacteraceae</taxon>
        <taxon>Marivita</taxon>
    </lineage>
</organism>
<dbReference type="EMBL" id="BMFC01000002">
    <property type="protein sequence ID" value="GGB99168.1"/>
    <property type="molecule type" value="Genomic_DNA"/>
</dbReference>
<keyword evidence="2" id="KW-1185">Reference proteome</keyword>
<reference evidence="2" key="1">
    <citation type="journal article" date="2019" name="Int. J. Syst. Evol. Microbiol.">
        <title>The Global Catalogue of Microorganisms (GCM) 10K type strain sequencing project: providing services to taxonomists for standard genome sequencing and annotation.</title>
        <authorList>
            <consortium name="The Broad Institute Genomics Platform"/>
            <consortium name="The Broad Institute Genome Sequencing Center for Infectious Disease"/>
            <person name="Wu L."/>
            <person name="Ma J."/>
        </authorList>
    </citation>
    <scope>NUCLEOTIDE SEQUENCE [LARGE SCALE GENOMIC DNA]</scope>
    <source>
        <strain evidence="2">CGMCC 1.12478</strain>
    </source>
</reference>
<protein>
    <submittedName>
        <fullName evidence="1">Uncharacterized protein</fullName>
    </submittedName>
</protein>
<accession>A0ABQ1KI53</accession>
<dbReference type="RefSeq" id="WP_188481353.1">
    <property type="nucleotide sequence ID" value="NZ_BMFC01000002.1"/>
</dbReference>
<evidence type="ECO:0000313" key="2">
    <source>
        <dbReference type="Proteomes" id="UP000645462"/>
    </source>
</evidence>
<evidence type="ECO:0000313" key="1">
    <source>
        <dbReference type="EMBL" id="GGB99168.1"/>
    </source>
</evidence>
<gene>
    <name evidence="1" type="ORF">GCM10011363_14780</name>
</gene>
<name>A0ABQ1KI53_9RHOB</name>
<comment type="caution">
    <text evidence="1">The sequence shown here is derived from an EMBL/GenBank/DDBJ whole genome shotgun (WGS) entry which is preliminary data.</text>
</comment>
<sequence length="143" mass="16070">MPVTYQILPRHNLVYVRYSGAMMVEDSLKAFDTYARDPGARPGQRHLVDLSRITDMERDFARIMQLQATKGAELAMRETETLMVYFANTPLSLRAAALAKNGWSVSQGVIAVVFEREDAVMSALGLPCETIDDMLQTDLRKID</sequence>
<proteinExistence type="predicted"/>
<dbReference type="Proteomes" id="UP000645462">
    <property type="component" value="Unassembled WGS sequence"/>
</dbReference>